<protein>
    <recommendedName>
        <fullName evidence="4">SMODS and SLOG-associating 2TM effector domain-containing protein</fullName>
    </recommendedName>
</protein>
<dbReference type="RefSeq" id="WP_048195561.1">
    <property type="nucleotide sequence ID" value="NZ_CAAGSM010000001.1"/>
</dbReference>
<accession>A0A099T252</accession>
<keyword evidence="1" id="KW-0472">Membrane</keyword>
<name>A0A099T252_METMT</name>
<keyword evidence="1" id="KW-0812">Transmembrane</keyword>
<evidence type="ECO:0000313" key="3">
    <source>
        <dbReference type="Proteomes" id="UP000029859"/>
    </source>
</evidence>
<sequence length="205" mass="24231">MIEFDIYKKEIKQLEHKANMMRDMHSYQFQKYEWLSKFFSLMIIALSAIVSVLAIVDPSIFSIDRNYIDSFRNLIAILAFIIFLISLIDKIYGINENARKHEQAVKVMTDFIVECNNFRKLETNSCGKEEIKLKVDSLEAQYSLINQMNPFPVISDEDFIKAKKKHLLKVEISKKLSKNPHEEIDDYVNKRWLINALKWMRGLLF</sequence>
<keyword evidence="1" id="KW-1133">Transmembrane helix</keyword>
<feature type="transmembrane region" description="Helical" evidence="1">
    <location>
        <begin position="74"/>
        <end position="92"/>
    </location>
</feature>
<evidence type="ECO:0008006" key="4">
    <source>
        <dbReference type="Google" id="ProtNLM"/>
    </source>
</evidence>
<organism evidence="2 3">
    <name type="scientific">Methanococcoides methylutens</name>
    <dbReference type="NCBI Taxonomy" id="2226"/>
    <lineage>
        <taxon>Archaea</taxon>
        <taxon>Methanobacteriati</taxon>
        <taxon>Methanobacteriota</taxon>
        <taxon>Stenosarchaea group</taxon>
        <taxon>Methanomicrobia</taxon>
        <taxon>Methanosarcinales</taxon>
        <taxon>Methanosarcinaceae</taxon>
        <taxon>Methanococcoides</taxon>
    </lineage>
</organism>
<reference evidence="2 3" key="1">
    <citation type="submission" date="2014-09" db="EMBL/GenBank/DDBJ databases">
        <title>Draft genome sequence of an obligately methylotrophic methanogen, Methanococcoides methylutens, isolated from marine sediment.</title>
        <authorList>
            <person name="Guan Y."/>
            <person name="Ngugi D.K."/>
            <person name="Blom J."/>
            <person name="Ali S."/>
            <person name="Ferry J.G."/>
            <person name="Stingl U."/>
        </authorList>
    </citation>
    <scope>NUCLEOTIDE SEQUENCE [LARGE SCALE GENOMIC DNA]</scope>
    <source>
        <strain evidence="2 3">DSM 2657</strain>
    </source>
</reference>
<dbReference type="EMBL" id="JRHO01000014">
    <property type="protein sequence ID" value="KGK98228.1"/>
    <property type="molecule type" value="Genomic_DNA"/>
</dbReference>
<comment type="caution">
    <text evidence="2">The sequence shown here is derived from an EMBL/GenBank/DDBJ whole genome shotgun (WGS) entry which is preliminary data.</text>
</comment>
<dbReference type="OrthoDB" id="106567at2157"/>
<feature type="transmembrane region" description="Helical" evidence="1">
    <location>
        <begin position="34"/>
        <end position="54"/>
    </location>
</feature>
<dbReference type="Proteomes" id="UP000029859">
    <property type="component" value="Unassembled WGS sequence"/>
</dbReference>
<proteinExistence type="predicted"/>
<evidence type="ECO:0000313" key="2">
    <source>
        <dbReference type="EMBL" id="KGK98228.1"/>
    </source>
</evidence>
<dbReference type="NCBIfam" id="NF033632">
    <property type="entry name" value="SLATT_4"/>
    <property type="match status" value="1"/>
</dbReference>
<keyword evidence="3" id="KW-1185">Reference proteome</keyword>
<gene>
    <name evidence="2" type="ORF">LI82_10945</name>
</gene>
<dbReference type="AlphaFoldDB" id="A0A099T252"/>
<evidence type="ECO:0000256" key="1">
    <source>
        <dbReference type="SAM" id="Phobius"/>
    </source>
</evidence>